<dbReference type="EC" id="2.1.2.9" evidence="2 5"/>
<feature type="binding site" evidence="5">
    <location>
        <begin position="108"/>
        <end position="111"/>
    </location>
    <ligand>
        <name>(6S)-5,6,7,8-tetrahydrofolate</name>
        <dbReference type="ChEBI" id="CHEBI:57453"/>
    </ligand>
</feature>
<dbReference type="InterPro" id="IPR005793">
    <property type="entry name" value="Formyl_trans_C"/>
</dbReference>
<dbReference type="AlphaFoldDB" id="A0A7T7F860"/>
<comment type="similarity">
    <text evidence="1 5">Belongs to the Fmt family.</text>
</comment>
<evidence type="ECO:0000256" key="2">
    <source>
        <dbReference type="ARBA" id="ARBA00012261"/>
    </source>
</evidence>
<dbReference type="CDD" id="cd08646">
    <property type="entry name" value="FMT_core_Met-tRNA-FMT_N"/>
    <property type="match status" value="1"/>
</dbReference>
<dbReference type="Pfam" id="PF00551">
    <property type="entry name" value="Formyl_trans_N"/>
    <property type="match status" value="1"/>
</dbReference>
<dbReference type="InterPro" id="IPR036477">
    <property type="entry name" value="Formyl_transf_N_sf"/>
</dbReference>
<dbReference type="PANTHER" id="PTHR11138:SF5">
    <property type="entry name" value="METHIONYL-TRNA FORMYLTRANSFERASE, MITOCHONDRIAL"/>
    <property type="match status" value="1"/>
</dbReference>
<dbReference type="HAMAP" id="MF_00182">
    <property type="entry name" value="Formyl_trans"/>
    <property type="match status" value="1"/>
</dbReference>
<evidence type="ECO:0000256" key="5">
    <source>
        <dbReference type="HAMAP-Rule" id="MF_00182"/>
    </source>
</evidence>
<accession>A0A7T7F860</accession>
<sequence length="305" mass="33761">MRIVFMGTPEFAVASLEALIDAGCNIVGVVTAPDKPAGRGQKLAQSAVKKFAVANHLKILQPEKLRDPEFLDQLKALKADLQVVVAFRMLPEVVWNMPPKGTINLHASLLPQYRGAAPINWVLINGEQETGVTTFFLQKDIDTGNILFTEKVRLNDSFDAGTLHDKLMDKGAGLLVRTVKAVESGRYVELPQATVHTASELKHAPKIFKEDCQIDWNKPTKHIFNLIRGLSPYPVAYTLLNNKILKIYAADIDSSPGLDKSGSYQTDNKTYLKFAAADGYISLSDVQLEGKKRMKIDEFLRGVKL</sequence>
<comment type="catalytic activity">
    <reaction evidence="5">
        <text>L-methionyl-tRNA(fMet) + (6R)-10-formyltetrahydrofolate = N-formyl-L-methionyl-tRNA(fMet) + (6S)-5,6,7,8-tetrahydrofolate + H(+)</text>
        <dbReference type="Rhea" id="RHEA:24380"/>
        <dbReference type="Rhea" id="RHEA-COMP:9952"/>
        <dbReference type="Rhea" id="RHEA-COMP:9953"/>
        <dbReference type="ChEBI" id="CHEBI:15378"/>
        <dbReference type="ChEBI" id="CHEBI:57453"/>
        <dbReference type="ChEBI" id="CHEBI:78530"/>
        <dbReference type="ChEBI" id="CHEBI:78844"/>
        <dbReference type="ChEBI" id="CHEBI:195366"/>
        <dbReference type="EC" id="2.1.2.9"/>
    </reaction>
</comment>
<dbReference type="SUPFAM" id="SSF50486">
    <property type="entry name" value="FMT C-terminal domain-like"/>
    <property type="match status" value="1"/>
</dbReference>
<dbReference type="KEGG" id="mgik:GO620_009560"/>
<keyword evidence="3 5" id="KW-0808">Transferase</keyword>
<dbReference type="Gene3D" id="3.40.50.12230">
    <property type="match status" value="1"/>
</dbReference>
<dbReference type="InterPro" id="IPR044135">
    <property type="entry name" value="Met-tRNA-FMT_C"/>
</dbReference>
<keyword evidence="4 5" id="KW-0648">Protein biosynthesis</keyword>
<proteinExistence type="inferred from homology"/>
<dbReference type="NCBIfam" id="TIGR00460">
    <property type="entry name" value="fmt"/>
    <property type="match status" value="1"/>
</dbReference>
<evidence type="ECO:0000313" key="8">
    <source>
        <dbReference type="EMBL" id="QQL48439.1"/>
    </source>
</evidence>
<reference evidence="8 9" key="1">
    <citation type="submission" date="2020-12" db="EMBL/GenBank/DDBJ databases">
        <title>HMF7856_wgs.fasta genome submission.</title>
        <authorList>
            <person name="Kang H."/>
            <person name="Kim H."/>
            <person name="Joh K."/>
        </authorList>
    </citation>
    <scope>NUCLEOTIDE SEQUENCE [LARGE SCALE GENOMIC DNA]</scope>
    <source>
        <strain evidence="8 9">HMF7856</strain>
    </source>
</reference>
<dbReference type="InterPro" id="IPR011034">
    <property type="entry name" value="Formyl_transferase-like_C_sf"/>
</dbReference>
<evidence type="ECO:0000256" key="3">
    <source>
        <dbReference type="ARBA" id="ARBA00022679"/>
    </source>
</evidence>
<evidence type="ECO:0000259" key="6">
    <source>
        <dbReference type="Pfam" id="PF00551"/>
    </source>
</evidence>
<feature type="domain" description="Formyl transferase C-terminal" evidence="7">
    <location>
        <begin position="206"/>
        <end position="303"/>
    </location>
</feature>
<dbReference type="PANTHER" id="PTHR11138">
    <property type="entry name" value="METHIONYL-TRNA FORMYLTRANSFERASE"/>
    <property type="match status" value="1"/>
</dbReference>
<gene>
    <name evidence="5" type="primary">fmt</name>
    <name evidence="8" type="ORF">GO620_009560</name>
</gene>
<dbReference type="Proteomes" id="UP000429232">
    <property type="component" value="Chromosome"/>
</dbReference>
<dbReference type="InterPro" id="IPR041711">
    <property type="entry name" value="Met-tRNA-FMT_N"/>
</dbReference>
<evidence type="ECO:0000313" key="9">
    <source>
        <dbReference type="Proteomes" id="UP000429232"/>
    </source>
</evidence>
<dbReference type="SUPFAM" id="SSF53328">
    <property type="entry name" value="Formyltransferase"/>
    <property type="match status" value="1"/>
</dbReference>
<evidence type="ECO:0000256" key="1">
    <source>
        <dbReference type="ARBA" id="ARBA00010699"/>
    </source>
</evidence>
<feature type="domain" description="Formyl transferase N-terminal" evidence="6">
    <location>
        <begin position="1"/>
        <end position="179"/>
    </location>
</feature>
<protein>
    <recommendedName>
        <fullName evidence="2 5">Methionyl-tRNA formyltransferase</fullName>
        <ecNumber evidence="2 5">2.1.2.9</ecNumber>
    </recommendedName>
</protein>
<name>A0A7T7F860_9SPHI</name>
<evidence type="ECO:0000259" key="7">
    <source>
        <dbReference type="Pfam" id="PF02911"/>
    </source>
</evidence>
<comment type="function">
    <text evidence="5">Attaches a formyl group to the free amino group of methionyl-tRNA(fMet). The formyl group appears to play a dual role in the initiator identity of N-formylmethionyl-tRNA by promoting its recognition by IF2 and preventing the misappropriation of this tRNA by the elongation apparatus.</text>
</comment>
<dbReference type="RefSeq" id="WP_198173592.1">
    <property type="nucleotide sequence ID" value="NZ_CP066775.1"/>
</dbReference>
<dbReference type="InterPro" id="IPR005794">
    <property type="entry name" value="Fmt"/>
</dbReference>
<dbReference type="GO" id="GO:0005829">
    <property type="term" value="C:cytosol"/>
    <property type="evidence" value="ECO:0007669"/>
    <property type="project" value="TreeGrafter"/>
</dbReference>
<dbReference type="InterPro" id="IPR002376">
    <property type="entry name" value="Formyl_transf_N"/>
</dbReference>
<keyword evidence="9" id="KW-1185">Reference proteome</keyword>
<dbReference type="Pfam" id="PF02911">
    <property type="entry name" value="Formyl_trans_C"/>
    <property type="match status" value="1"/>
</dbReference>
<dbReference type="EMBL" id="CP066775">
    <property type="protein sequence ID" value="QQL48439.1"/>
    <property type="molecule type" value="Genomic_DNA"/>
</dbReference>
<evidence type="ECO:0000256" key="4">
    <source>
        <dbReference type="ARBA" id="ARBA00022917"/>
    </source>
</evidence>
<dbReference type="GO" id="GO:0004479">
    <property type="term" value="F:methionyl-tRNA formyltransferase activity"/>
    <property type="evidence" value="ECO:0007669"/>
    <property type="project" value="UniProtKB-UniRule"/>
</dbReference>
<organism evidence="8 9">
    <name type="scientific">Mucilaginibacter ginkgonis</name>
    <dbReference type="NCBI Taxonomy" id="2682091"/>
    <lineage>
        <taxon>Bacteria</taxon>
        <taxon>Pseudomonadati</taxon>
        <taxon>Bacteroidota</taxon>
        <taxon>Sphingobacteriia</taxon>
        <taxon>Sphingobacteriales</taxon>
        <taxon>Sphingobacteriaceae</taxon>
        <taxon>Mucilaginibacter</taxon>
    </lineage>
</organism>
<dbReference type="CDD" id="cd08704">
    <property type="entry name" value="Met_tRNA_FMT_C"/>
    <property type="match status" value="1"/>
</dbReference>